<feature type="domain" description="ATP-grasp" evidence="16">
    <location>
        <begin position="107"/>
        <end position="313"/>
    </location>
</feature>
<dbReference type="SUPFAM" id="SSF56059">
    <property type="entry name" value="Glutathione synthetase ATP-binding domain-like"/>
    <property type="match status" value="1"/>
</dbReference>
<dbReference type="Proteomes" id="UP000811545">
    <property type="component" value="Unassembled WGS sequence"/>
</dbReference>
<dbReference type="Gene3D" id="3.30.470.20">
    <property type="entry name" value="ATP-grasp fold, B domain"/>
    <property type="match status" value="1"/>
</dbReference>
<dbReference type="InterPro" id="IPR020559">
    <property type="entry name" value="PRibGlycinamide_synth_CS"/>
</dbReference>
<evidence type="ECO:0000256" key="15">
    <source>
        <dbReference type="PROSITE-ProRule" id="PRU00409"/>
    </source>
</evidence>
<evidence type="ECO:0000259" key="16">
    <source>
        <dbReference type="PROSITE" id="PS50975"/>
    </source>
</evidence>
<dbReference type="SUPFAM" id="SSF51246">
    <property type="entry name" value="Rudiment single hybrid motif"/>
    <property type="match status" value="1"/>
</dbReference>
<proteinExistence type="inferred from homology"/>
<dbReference type="InterPro" id="IPR037123">
    <property type="entry name" value="PRibGlycinamide_synth_C_sf"/>
</dbReference>
<keyword evidence="5 14" id="KW-0436">Ligase</keyword>
<dbReference type="Gene3D" id="3.90.600.10">
    <property type="entry name" value="Phosphoribosylglycinamide synthetase, C-terminal domain"/>
    <property type="match status" value="1"/>
</dbReference>
<dbReference type="AlphaFoldDB" id="A0A9E2BH93"/>
<comment type="cofactor">
    <cofactor evidence="1">
        <name>Mn(2+)</name>
        <dbReference type="ChEBI" id="CHEBI:29035"/>
    </cofactor>
</comment>
<evidence type="ECO:0000256" key="5">
    <source>
        <dbReference type="ARBA" id="ARBA00022598"/>
    </source>
</evidence>
<dbReference type="GO" id="GO:0005524">
    <property type="term" value="F:ATP binding"/>
    <property type="evidence" value="ECO:0007669"/>
    <property type="project" value="UniProtKB-UniRule"/>
</dbReference>
<dbReference type="Gene3D" id="3.40.50.20">
    <property type="match status" value="1"/>
</dbReference>
<dbReference type="GO" id="GO:0006189">
    <property type="term" value="P:'de novo' IMP biosynthetic process"/>
    <property type="evidence" value="ECO:0007669"/>
    <property type="project" value="UniProtKB-UniRule"/>
</dbReference>
<dbReference type="PANTHER" id="PTHR43472">
    <property type="entry name" value="PHOSPHORIBOSYLAMINE--GLYCINE LIGASE"/>
    <property type="match status" value="1"/>
</dbReference>
<dbReference type="HAMAP" id="MF_00138">
    <property type="entry name" value="GARS"/>
    <property type="match status" value="1"/>
</dbReference>
<dbReference type="InterPro" id="IPR016185">
    <property type="entry name" value="PreATP-grasp_dom_sf"/>
</dbReference>
<dbReference type="GO" id="GO:0004637">
    <property type="term" value="F:phosphoribosylamine-glycine ligase activity"/>
    <property type="evidence" value="ECO:0007669"/>
    <property type="project" value="UniProtKB-UniRule"/>
</dbReference>
<evidence type="ECO:0000256" key="7">
    <source>
        <dbReference type="ARBA" id="ARBA00022741"/>
    </source>
</evidence>
<dbReference type="InterPro" id="IPR013815">
    <property type="entry name" value="ATP_grasp_subdomain_1"/>
</dbReference>
<evidence type="ECO:0000256" key="14">
    <source>
        <dbReference type="HAMAP-Rule" id="MF_00138"/>
    </source>
</evidence>
<dbReference type="Gene3D" id="3.30.1490.20">
    <property type="entry name" value="ATP-grasp fold, A domain"/>
    <property type="match status" value="1"/>
</dbReference>
<dbReference type="InterPro" id="IPR000115">
    <property type="entry name" value="PRibGlycinamide_synth"/>
</dbReference>
<dbReference type="Pfam" id="PF02844">
    <property type="entry name" value="GARS_N"/>
    <property type="match status" value="1"/>
</dbReference>
<dbReference type="SMART" id="SM01209">
    <property type="entry name" value="GARS_A"/>
    <property type="match status" value="1"/>
</dbReference>
<dbReference type="FunFam" id="3.30.470.20:FF:000018">
    <property type="entry name" value="Trifunctional purine biosynthetic protein adenosine-3"/>
    <property type="match status" value="1"/>
</dbReference>
<dbReference type="InterPro" id="IPR020560">
    <property type="entry name" value="PRibGlycinamide_synth_C-dom"/>
</dbReference>
<evidence type="ECO:0000256" key="9">
    <source>
        <dbReference type="ARBA" id="ARBA00022840"/>
    </source>
</evidence>
<evidence type="ECO:0000256" key="8">
    <source>
        <dbReference type="ARBA" id="ARBA00022755"/>
    </source>
</evidence>
<name>A0A9E2BH93_PSYF1</name>
<dbReference type="InterPro" id="IPR011054">
    <property type="entry name" value="Rudment_hybrid_motif"/>
</dbReference>
<evidence type="ECO:0000256" key="12">
    <source>
        <dbReference type="ARBA" id="ARBA00042242"/>
    </source>
</evidence>
<dbReference type="PROSITE" id="PS50975">
    <property type="entry name" value="ATP_GRASP"/>
    <property type="match status" value="1"/>
</dbReference>
<comment type="similarity">
    <text evidence="11 14">Belongs to the GARS family.</text>
</comment>
<reference evidence="17 18" key="1">
    <citation type="journal article" date="2021" name="bioRxiv">
        <title>Unique metabolic strategies in Hadean analogues reveal hints for primordial physiology.</title>
        <authorList>
            <person name="Nobu M.K."/>
            <person name="Nakai R."/>
            <person name="Tamazawa S."/>
            <person name="Mori H."/>
            <person name="Toyoda A."/>
            <person name="Ijiri A."/>
            <person name="Suzuki S."/>
            <person name="Kurokawa K."/>
            <person name="Kamagata Y."/>
            <person name="Tamaki H."/>
        </authorList>
    </citation>
    <scope>NUCLEOTIDE SEQUENCE [LARGE SCALE GENOMIC DNA]</scope>
    <source>
        <strain evidence="17">BS525</strain>
    </source>
</reference>
<comment type="catalytic activity">
    <reaction evidence="14">
        <text>5-phospho-beta-D-ribosylamine + glycine + ATP = N(1)-(5-phospho-beta-D-ribosyl)glycinamide + ADP + phosphate + H(+)</text>
        <dbReference type="Rhea" id="RHEA:17453"/>
        <dbReference type="ChEBI" id="CHEBI:15378"/>
        <dbReference type="ChEBI" id="CHEBI:30616"/>
        <dbReference type="ChEBI" id="CHEBI:43474"/>
        <dbReference type="ChEBI" id="CHEBI:57305"/>
        <dbReference type="ChEBI" id="CHEBI:58681"/>
        <dbReference type="ChEBI" id="CHEBI:143788"/>
        <dbReference type="ChEBI" id="CHEBI:456216"/>
        <dbReference type="EC" id="6.3.4.13"/>
    </reaction>
</comment>
<evidence type="ECO:0000256" key="3">
    <source>
        <dbReference type="ARBA" id="ARBA00005174"/>
    </source>
</evidence>
<dbReference type="SMART" id="SM01210">
    <property type="entry name" value="GARS_C"/>
    <property type="match status" value="1"/>
</dbReference>
<evidence type="ECO:0000256" key="4">
    <source>
        <dbReference type="ARBA" id="ARBA00013255"/>
    </source>
</evidence>
<keyword evidence="10" id="KW-0464">Manganese</keyword>
<evidence type="ECO:0000256" key="1">
    <source>
        <dbReference type="ARBA" id="ARBA00001936"/>
    </source>
</evidence>
<sequence length="423" mass="45698">MKVMVVGSGGREHTLIWKIKQSPLVREIYCAPGNAGISKEATCVPIPVEDIQGLLNFALNRGIDLTVVGPEAPLVSGIVDTFTEKGLKIFGPSQKASQLEGSKVFAKEIMNKYGIPTARSEVFTNSSLALSYIHKIGVPIVVKAEGLAAGKGVVVAHTQTEATQAVQNIMERKLFGEAGNRMVIEEYLEGEEVSVMSLTDSKDVRLLASAQDYKRVFDGDRGPNTGGMGAYSPAPVLTTYLTRRVKKEIFIPLIKGLNEEGIVYKGVIYAGLMITKTGPKVLEFNARFGDPECQVVILRLKNDLIPLLLATLEGSLNQIRLRWSTNHALCVVLSSGGYPESFEKGKTINGLEIAESLTGVKIFHSGTTLIGKKIVSSGGRVLGITGMGSTLKTAFVRAYSGVKAVSFEKAHYRKDIGYRAFKT</sequence>
<dbReference type="GO" id="GO:0009113">
    <property type="term" value="P:purine nucleobase biosynthetic process"/>
    <property type="evidence" value="ECO:0007669"/>
    <property type="project" value="InterPro"/>
</dbReference>
<dbReference type="NCBIfam" id="TIGR00877">
    <property type="entry name" value="purD"/>
    <property type="match status" value="1"/>
</dbReference>
<dbReference type="InterPro" id="IPR020561">
    <property type="entry name" value="PRibGlycinamid_synth_ATP-grasp"/>
</dbReference>
<keyword evidence="9 15" id="KW-0067">ATP-binding</keyword>
<keyword evidence="8 14" id="KW-0658">Purine biosynthesis</keyword>
<evidence type="ECO:0000256" key="2">
    <source>
        <dbReference type="ARBA" id="ARBA00001946"/>
    </source>
</evidence>
<dbReference type="InterPro" id="IPR011761">
    <property type="entry name" value="ATP-grasp"/>
</dbReference>
<evidence type="ECO:0000256" key="10">
    <source>
        <dbReference type="ARBA" id="ARBA00023211"/>
    </source>
</evidence>
<dbReference type="GO" id="GO:0046872">
    <property type="term" value="F:metal ion binding"/>
    <property type="evidence" value="ECO:0007669"/>
    <property type="project" value="UniProtKB-KW"/>
</dbReference>
<evidence type="ECO:0000313" key="17">
    <source>
        <dbReference type="EMBL" id="MBT9145523.1"/>
    </source>
</evidence>
<gene>
    <name evidence="14 17" type="primary">purD</name>
    <name evidence="17" type="ORF">DDT42_01395</name>
</gene>
<dbReference type="Pfam" id="PF01071">
    <property type="entry name" value="GARS_A"/>
    <property type="match status" value="1"/>
</dbReference>
<evidence type="ECO:0000256" key="13">
    <source>
        <dbReference type="ARBA" id="ARBA00042864"/>
    </source>
</evidence>
<dbReference type="FunFam" id="3.30.1490.20:FF:000006">
    <property type="entry name" value="phosphoribosylamine--glycine ligase, chloroplastic-like"/>
    <property type="match status" value="1"/>
</dbReference>
<dbReference type="FunFam" id="3.90.600.10:FF:000001">
    <property type="entry name" value="Trifunctional purine biosynthetic protein adenosine-3"/>
    <property type="match status" value="1"/>
</dbReference>
<dbReference type="EC" id="6.3.4.13" evidence="4 14"/>
<dbReference type="PANTHER" id="PTHR43472:SF1">
    <property type="entry name" value="PHOSPHORIBOSYLAMINE--GLYCINE LIGASE, CHLOROPLASTIC"/>
    <property type="match status" value="1"/>
</dbReference>
<protein>
    <recommendedName>
        <fullName evidence="4 14">Phosphoribosylamine--glycine ligase</fullName>
        <ecNumber evidence="4 14">6.3.4.13</ecNumber>
    </recommendedName>
    <alternativeName>
        <fullName evidence="14">GARS</fullName>
    </alternativeName>
    <alternativeName>
        <fullName evidence="12 14">Glycinamide ribonucleotide synthetase</fullName>
    </alternativeName>
    <alternativeName>
        <fullName evidence="13 14">Phosphoribosylglycinamide synthetase</fullName>
    </alternativeName>
</protein>
<organism evidence="17 18">
    <name type="scientific">Psychracetigena formicireducens</name>
    <dbReference type="NCBI Taxonomy" id="2986056"/>
    <lineage>
        <taxon>Bacteria</taxon>
        <taxon>Bacillati</taxon>
        <taxon>Candidatus Lithacetigenota</taxon>
        <taxon>Candidatus Psychracetigena</taxon>
    </lineage>
</organism>
<dbReference type="InterPro" id="IPR020562">
    <property type="entry name" value="PRibGlycinamide_synth_N"/>
</dbReference>
<keyword evidence="7 15" id="KW-0547">Nucleotide-binding</keyword>
<dbReference type="PROSITE" id="PS00184">
    <property type="entry name" value="GARS"/>
    <property type="match status" value="1"/>
</dbReference>
<comment type="pathway">
    <text evidence="3 14">Purine metabolism; IMP biosynthesis via de novo pathway; N(1)-(5-phospho-D-ribosyl)glycinamide from 5-phospho-alpha-D-ribose 1-diphosphate: step 2/2.</text>
</comment>
<evidence type="ECO:0000313" key="18">
    <source>
        <dbReference type="Proteomes" id="UP000811545"/>
    </source>
</evidence>
<dbReference type="EMBL" id="QLTW01000107">
    <property type="protein sequence ID" value="MBT9145523.1"/>
    <property type="molecule type" value="Genomic_DNA"/>
</dbReference>
<accession>A0A9E2BH93</accession>
<comment type="caution">
    <text evidence="17">The sequence shown here is derived from an EMBL/GenBank/DDBJ whole genome shotgun (WGS) entry which is preliminary data.</text>
</comment>
<dbReference type="FunFam" id="3.40.50.20:FF:000006">
    <property type="entry name" value="Phosphoribosylamine--glycine ligase, chloroplastic"/>
    <property type="match status" value="1"/>
</dbReference>
<dbReference type="Pfam" id="PF02843">
    <property type="entry name" value="GARS_C"/>
    <property type="match status" value="1"/>
</dbReference>
<comment type="cofactor">
    <cofactor evidence="2">
        <name>Mg(2+)</name>
        <dbReference type="ChEBI" id="CHEBI:18420"/>
    </cofactor>
</comment>
<dbReference type="SUPFAM" id="SSF52440">
    <property type="entry name" value="PreATP-grasp domain"/>
    <property type="match status" value="1"/>
</dbReference>
<evidence type="ECO:0000256" key="6">
    <source>
        <dbReference type="ARBA" id="ARBA00022723"/>
    </source>
</evidence>
<evidence type="ECO:0000256" key="11">
    <source>
        <dbReference type="ARBA" id="ARBA00038345"/>
    </source>
</evidence>
<keyword evidence="6" id="KW-0479">Metal-binding</keyword>